<dbReference type="EMBL" id="JACDUP010000002">
    <property type="protein sequence ID" value="MBA2869039.1"/>
    <property type="molecule type" value="Genomic_DNA"/>
</dbReference>
<evidence type="ECO:0000313" key="12">
    <source>
        <dbReference type="Proteomes" id="UP000571751"/>
    </source>
</evidence>
<keyword evidence="3 8" id="KW-0479">Metal-binding</keyword>
<feature type="binding site" evidence="8">
    <location>
        <position position="8"/>
    </location>
    <ligand>
        <name>Mg(2+)</name>
        <dbReference type="ChEBI" id="CHEBI:18420"/>
        <note>catalytic</note>
    </ligand>
</feature>
<evidence type="ECO:0000256" key="8">
    <source>
        <dbReference type="HAMAP-Rule" id="MF_01471"/>
    </source>
</evidence>
<dbReference type="NCBIfam" id="TIGR01573">
    <property type="entry name" value="cas2"/>
    <property type="match status" value="1"/>
</dbReference>
<proteinExistence type="inferred from homology"/>
<dbReference type="CDD" id="cd09725">
    <property type="entry name" value="Cas2_I_II_III"/>
    <property type="match status" value="1"/>
</dbReference>
<dbReference type="SUPFAM" id="SSF143430">
    <property type="entry name" value="TTP0101/SSO1404-like"/>
    <property type="match status" value="1"/>
</dbReference>
<keyword evidence="2 8" id="KW-0540">Nuclease</keyword>
<dbReference type="RefSeq" id="WP_181508117.1">
    <property type="nucleotide sequence ID" value="NZ_JACDUP010000002.1"/>
</dbReference>
<dbReference type="EMBL" id="JACHEC010000002">
    <property type="protein sequence ID" value="MBB6401701.1"/>
    <property type="molecule type" value="Genomic_DNA"/>
</dbReference>
<dbReference type="HAMAP" id="MF_01471">
    <property type="entry name" value="Cas2"/>
    <property type="match status" value="1"/>
</dbReference>
<comment type="function">
    <text evidence="8">CRISPR (clustered regularly interspaced short palindromic repeat), is an adaptive immune system that provides protection against mobile genetic elements (viruses, transposable elements and conjugative plasmids). CRISPR clusters contain sequences complementary to antecedent mobile elements and target invading nucleic acids. CRISPR clusters are transcribed and processed into CRISPR RNA (crRNA). Functions as a ssRNA-specific endoribonuclease. Involved in the integration of spacer DNA into the CRISPR cassette.</text>
</comment>
<dbReference type="AlphaFoldDB" id="A0A7J9PTL8"/>
<evidence type="ECO:0000256" key="5">
    <source>
        <dbReference type="ARBA" id="ARBA00022801"/>
    </source>
</evidence>
<dbReference type="GO" id="GO:0051607">
    <property type="term" value="P:defense response to virus"/>
    <property type="evidence" value="ECO:0007669"/>
    <property type="project" value="UniProtKB-UniRule"/>
</dbReference>
<evidence type="ECO:0000256" key="1">
    <source>
        <dbReference type="ARBA" id="ARBA00001946"/>
    </source>
</evidence>
<dbReference type="GO" id="GO:0016787">
    <property type="term" value="F:hydrolase activity"/>
    <property type="evidence" value="ECO:0007669"/>
    <property type="project" value="UniProtKB-KW"/>
</dbReference>
<dbReference type="Gene3D" id="3.30.70.240">
    <property type="match status" value="1"/>
</dbReference>
<dbReference type="EC" id="3.1.-.-" evidence="8"/>
<dbReference type="GO" id="GO:0004521">
    <property type="term" value="F:RNA endonuclease activity"/>
    <property type="evidence" value="ECO:0007669"/>
    <property type="project" value="InterPro"/>
</dbReference>
<comment type="similarity">
    <text evidence="8">Belongs to the CRISPR-associated endoribonuclease Cas2 protein family.</text>
</comment>
<evidence type="ECO:0000256" key="2">
    <source>
        <dbReference type="ARBA" id="ARBA00022722"/>
    </source>
</evidence>
<dbReference type="Proteomes" id="UP000571751">
    <property type="component" value="Unassembled WGS sequence"/>
</dbReference>
<dbReference type="GO" id="GO:0046872">
    <property type="term" value="F:metal ion binding"/>
    <property type="evidence" value="ECO:0007669"/>
    <property type="project" value="UniProtKB-UniRule"/>
</dbReference>
<keyword evidence="5 8" id="KW-0378">Hydrolase</keyword>
<dbReference type="PANTHER" id="PTHR34405:SF3">
    <property type="entry name" value="CRISPR-ASSOCIATED ENDORIBONUCLEASE CAS2 3"/>
    <property type="match status" value="1"/>
</dbReference>
<evidence type="ECO:0000256" key="6">
    <source>
        <dbReference type="ARBA" id="ARBA00022842"/>
    </source>
</evidence>
<evidence type="ECO:0000256" key="7">
    <source>
        <dbReference type="ARBA" id="ARBA00023118"/>
    </source>
</evidence>
<evidence type="ECO:0000313" key="11">
    <source>
        <dbReference type="Proteomes" id="UP000536195"/>
    </source>
</evidence>
<dbReference type="InterPro" id="IPR021127">
    <property type="entry name" value="CRISPR_associated_Cas2"/>
</dbReference>
<accession>A0A7J9PTL8</accession>
<keyword evidence="4 8" id="KW-0255">Endonuclease</keyword>
<dbReference type="Pfam" id="PF09827">
    <property type="entry name" value="CRISPR_Cas2"/>
    <property type="match status" value="1"/>
</dbReference>
<name>A0A7J9PTL8_METMI</name>
<comment type="cofactor">
    <cofactor evidence="1 8">
        <name>Mg(2+)</name>
        <dbReference type="ChEBI" id="CHEBI:18420"/>
    </cofactor>
</comment>
<gene>
    <name evidence="8" type="primary">cas2</name>
    <name evidence="10" type="ORF">HNP92_001006</name>
    <name evidence="9" type="ORF">HNP95_001218</name>
</gene>
<evidence type="ECO:0000313" key="10">
    <source>
        <dbReference type="EMBL" id="MBB6401701.1"/>
    </source>
</evidence>
<dbReference type="GO" id="GO:0043571">
    <property type="term" value="P:maintenance of CRISPR repeat elements"/>
    <property type="evidence" value="ECO:0007669"/>
    <property type="project" value="UniProtKB-UniRule"/>
</dbReference>
<evidence type="ECO:0000313" key="9">
    <source>
        <dbReference type="EMBL" id="MBA2869039.1"/>
    </source>
</evidence>
<dbReference type="PANTHER" id="PTHR34405">
    <property type="entry name" value="CRISPR-ASSOCIATED ENDORIBONUCLEASE CAS2"/>
    <property type="match status" value="1"/>
</dbReference>
<comment type="caution">
    <text evidence="9">The sequence shown here is derived from an EMBL/GenBank/DDBJ whole genome shotgun (WGS) entry which is preliminary data.</text>
</comment>
<evidence type="ECO:0000256" key="4">
    <source>
        <dbReference type="ARBA" id="ARBA00022759"/>
    </source>
</evidence>
<keyword evidence="6 8" id="KW-0460">Magnesium</keyword>
<comment type="subunit">
    <text evidence="8">Homodimer, forms a heterotetramer with a Cas1 homodimer.</text>
</comment>
<keyword evidence="7 8" id="KW-0051">Antiviral defense</keyword>
<protein>
    <recommendedName>
        <fullName evidence="8">CRISPR-associated endoribonuclease Cas2</fullName>
        <ecNumber evidence="8">3.1.-.-</ecNumber>
    </recommendedName>
</protein>
<dbReference type="Proteomes" id="UP000536195">
    <property type="component" value="Unassembled WGS sequence"/>
</dbReference>
<sequence>MLLWVIYDISDDKIRSKVSKTCLNYGLYRVQKSVFLGEVESNSLDELKIFLEDTIDMDLDSVYVFPMSKDELNKAGLIGQAFDKELVSDEIVSKFF</sequence>
<evidence type="ECO:0000256" key="3">
    <source>
        <dbReference type="ARBA" id="ARBA00022723"/>
    </source>
</evidence>
<organism evidence="9 12">
    <name type="scientific">Methanococcus maripaludis</name>
    <name type="common">Methanococcus deltae</name>
    <dbReference type="NCBI Taxonomy" id="39152"/>
    <lineage>
        <taxon>Archaea</taxon>
        <taxon>Methanobacteriati</taxon>
        <taxon>Methanobacteriota</taxon>
        <taxon>Methanomada group</taxon>
        <taxon>Methanococci</taxon>
        <taxon>Methanococcales</taxon>
        <taxon>Methanococcaceae</taxon>
        <taxon>Methanococcus</taxon>
    </lineage>
</organism>
<reference evidence="9 12" key="1">
    <citation type="submission" date="2020-07" db="EMBL/GenBank/DDBJ databases">
        <title>Genomic Encyclopedia of Type Strains, Phase IV (KMG-V): Genome sequencing to study the core and pangenomes of soil and plant-associated prokaryotes.</title>
        <authorList>
            <person name="Whitman W."/>
        </authorList>
    </citation>
    <scope>NUCLEOTIDE SEQUENCE [LARGE SCALE GENOMIC DNA]</scope>
    <source>
        <strain evidence="10 11">C11</strain>
        <strain evidence="9 12">C14</strain>
    </source>
</reference>
<dbReference type="InterPro" id="IPR019199">
    <property type="entry name" value="Virulence_VapD/CRISPR_Cas2"/>
</dbReference>